<name>A0AAN8KF13_PATCE</name>
<evidence type="ECO:0000256" key="1">
    <source>
        <dbReference type="SAM" id="MobiDB-lite"/>
    </source>
</evidence>
<protein>
    <recommendedName>
        <fullName evidence="4">Transposase domain-containing protein</fullName>
    </recommendedName>
</protein>
<dbReference type="PANTHER" id="PTHR33053:SF26">
    <property type="entry name" value="TRANSPOSASE DOMAIN-CONTAINING PROTEIN"/>
    <property type="match status" value="1"/>
</dbReference>
<dbReference type="AlphaFoldDB" id="A0AAN8KF13"/>
<organism evidence="2 3">
    <name type="scientific">Patella caerulea</name>
    <name type="common">Rayed Mediterranean limpet</name>
    <dbReference type="NCBI Taxonomy" id="87958"/>
    <lineage>
        <taxon>Eukaryota</taxon>
        <taxon>Metazoa</taxon>
        <taxon>Spiralia</taxon>
        <taxon>Lophotrochozoa</taxon>
        <taxon>Mollusca</taxon>
        <taxon>Gastropoda</taxon>
        <taxon>Patellogastropoda</taxon>
        <taxon>Patelloidea</taxon>
        <taxon>Patellidae</taxon>
        <taxon>Patella</taxon>
    </lineage>
</organism>
<reference evidence="2 3" key="1">
    <citation type="submission" date="2024-01" db="EMBL/GenBank/DDBJ databases">
        <title>The genome of the rayed Mediterranean limpet Patella caerulea (Linnaeus, 1758).</title>
        <authorList>
            <person name="Anh-Thu Weber A."/>
            <person name="Halstead-Nussloch G."/>
        </authorList>
    </citation>
    <scope>NUCLEOTIDE SEQUENCE [LARGE SCALE GENOMIC DNA]</scope>
    <source>
        <strain evidence="2">AATW-2023a</strain>
        <tissue evidence="2">Whole specimen</tissue>
    </source>
</reference>
<feature type="compositionally biased region" description="Polar residues" evidence="1">
    <location>
        <begin position="29"/>
        <end position="41"/>
    </location>
</feature>
<comment type="caution">
    <text evidence="2">The sequence shown here is derived from an EMBL/GenBank/DDBJ whole genome shotgun (WGS) entry which is preliminary data.</text>
</comment>
<evidence type="ECO:0008006" key="4">
    <source>
        <dbReference type="Google" id="ProtNLM"/>
    </source>
</evidence>
<dbReference type="EMBL" id="JAZGQO010000002">
    <property type="protein sequence ID" value="KAK6191229.1"/>
    <property type="molecule type" value="Genomic_DNA"/>
</dbReference>
<keyword evidence="3" id="KW-1185">Reference proteome</keyword>
<accession>A0AAN8KF13</accession>
<sequence>MSRWQKWRKDTADADLIAAQSDSDDGGTSYINNQIDSPHSQSDWEERVETIQQNNDESSDVSDVDSNFLFQQSVESESSDESENEKFNLNSNLTTWAIKNKITRSSLTELLGILRGAGHTDLPKDARTLLQTPKNIDIENKCGGKYTYLGIENGLRNVFSRNQNFVKNIKNIDLKINVDGLPLFKSTSDSLWPILAYFDKNISPFIVALYYGKEKPDSVTNFTSDFLEEWDNLRQFGIRWGDQHFNLFISCFICDAPARCFLKCIKGHTGYYACERCTVRGSWNGRVVYDTVEQDIVPRTDEIFLEMGYQADGHQNNISVLGEYGIKCISNFVLDYMHLVCLGVVKRVLHYLKNGPRQCKLGGHQISAISAKLKSFQGLLPSEFARQPRGLNELERWKATEYRQFLLYTGPVVLKKVLSYTHFLTLTVAMSILLSTDPATRNANVDYADQLLLFFVKNCNKIYGGTFNVYNIHNLVHLADDVRTFDCSLNEISAFPFENYLQCIKKSIRNSNNPIAQVVKRQRELESADTEMEFSTCKPKFKINTTEKNKYFLLTSSAFCIIREIRADNMFLADILNLKQTEPFFDSPCSSKLLNIVFVRNFNGTKRRLVEYGELQRKVVCLPHNDTTSSWS</sequence>
<dbReference type="PANTHER" id="PTHR33053">
    <property type="entry name" value="PROTEIN, PUTATIVE-RELATED"/>
    <property type="match status" value="1"/>
</dbReference>
<dbReference type="Proteomes" id="UP001347796">
    <property type="component" value="Unassembled WGS sequence"/>
</dbReference>
<gene>
    <name evidence="2" type="ORF">SNE40_002965</name>
</gene>
<evidence type="ECO:0000313" key="3">
    <source>
        <dbReference type="Proteomes" id="UP001347796"/>
    </source>
</evidence>
<evidence type="ECO:0000313" key="2">
    <source>
        <dbReference type="EMBL" id="KAK6191229.1"/>
    </source>
</evidence>
<feature type="region of interest" description="Disordered" evidence="1">
    <location>
        <begin position="1"/>
        <end position="64"/>
    </location>
</feature>
<proteinExistence type="predicted"/>